<evidence type="ECO:0000313" key="9">
    <source>
        <dbReference type="Proteomes" id="UP000324194"/>
    </source>
</evidence>
<protein>
    <recommendedName>
        <fullName evidence="10">Entericidin A</fullName>
    </recommendedName>
</protein>
<dbReference type="InterPro" id="IPR012556">
    <property type="entry name" value="Entericidin"/>
</dbReference>
<evidence type="ECO:0000256" key="1">
    <source>
        <dbReference type="ARBA" id="ARBA00010296"/>
    </source>
</evidence>
<gene>
    <name evidence="8" type="ORF">AQUSIP_02170</name>
</gene>
<evidence type="ECO:0000256" key="7">
    <source>
        <dbReference type="SAM" id="SignalP"/>
    </source>
</evidence>
<feature type="chain" id="PRO_5022863757" description="Entericidin A" evidence="7">
    <location>
        <begin position="25"/>
        <end position="52"/>
    </location>
</feature>
<keyword evidence="9" id="KW-1185">Reference proteome</keyword>
<feature type="signal peptide" evidence="7">
    <location>
        <begin position="1"/>
        <end position="24"/>
    </location>
</feature>
<accession>A0A5E4PEU3</accession>
<dbReference type="AlphaFoldDB" id="A0A5E4PEU3"/>
<name>A0A5E4PEU3_9COXI</name>
<keyword evidence="3 7" id="KW-0732">Signal</keyword>
<evidence type="ECO:0000256" key="2">
    <source>
        <dbReference type="ARBA" id="ARBA00022475"/>
    </source>
</evidence>
<dbReference type="EMBL" id="LR699119">
    <property type="protein sequence ID" value="VVC74943.1"/>
    <property type="molecule type" value="Genomic_DNA"/>
</dbReference>
<comment type="similarity">
    <text evidence="1">Belongs to the EcnA/EcnB lipoprotein family.</text>
</comment>
<dbReference type="RefSeq" id="WP_148337804.1">
    <property type="nucleotide sequence ID" value="NZ_LR699119.1"/>
</dbReference>
<dbReference type="KEGG" id="asip:AQUSIP_02170"/>
<dbReference type="PROSITE" id="PS51257">
    <property type="entry name" value="PROKAR_LIPOPROTEIN"/>
    <property type="match status" value="1"/>
</dbReference>
<dbReference type="Pfam" id="PF08085">
    <property type="entry name" value="Entericidin"/>
    <property type="match status" value="1"/>
</dbReference>
<sequence length="52" mass="5447">MLALNRLKLTKHTLTLLFAVTALLSGCNTVQGVGKDLQQGGAALQQAADEHS</sequence>
<reference evidence="8 9" key="1">
    <citation type="submission" date="2019-08" db="EMBL/GenBank/DDBJ databases">
        <authorList>
            <person name="Guy L."/>
        </authorList>
    </citation>
    <scope>NUCLEOTIDE SEQUENCE [LARGE SCALE GENOMIC DNA]</scope>
    <source>
        <strain evidence="8 9">SGT-108</strain>
    </source>
</reference>
<evidence type="ECO:0000256" key="5">
    <source>
        <dbReference type="ARBA" id="ARBA00023139"/>
    </source>
</evidence>
<keyword evidence="4" id="KW-0472">Membrane</keyword>
<dbReference type="GO" id="GO:0009636">
    <property type="term" value="P:response to toxic substance"/>
    <property type="evidence" value="ECO:0007669"/>
    <property type="project" value="InterPro"/>
</dbReference>
<evidence type="ECO:0000313" key="8">
    <source>
        <dbReference type="EMBL" id="VVC74943.1"/>
    </source>
</evidence>
<evidence type="ECO:0000256" key="6">
    <source>
        <dbReference type="ARBA" id="ARBA00023288"/>
    </source>
</evidence>
<evidence type="ECO:0000256" key="4">
    <source>
        <dbReference type="ARBA" id="ARBA00023136"/>
    </source>
</evidence>
<evidence type="ECO:0000256" key="3">
    <source>
        <dbReference type="ARBA" id="ARBA00022729"/>
    </source>
</evidence>
<evidence type="ECO:0008006" key="10">
    <source>
        <dbReference type="Google" id="ProtNLM"/>
    </source>
</evidence>
<keyword evidence="5" id="KW-0564">Palmitate</keyword>
<keyword evidence="2" id="KW-1003">Cell membrane</keyword>
<dbReference type="GO" id="GO:0016020">
    <property type="term" value="C:membrane"/>
    <property type="evidence" value="ECO:0007669"/>
    <property type="project" value="InterPro"/>
</dbReference>
<dbReference type="Proteomes" id="UP000324194">
    <property type="component" value="Chromosome 1"/>
</dbReference>
<proteinExistence type="inferred from homology"/>
<keyword evidence="6" id="KW-0449">Lipoprotein</keyword>
<organism evidence="8 9">
    <name type="scientific">Aquicella siphonis</name>
    <dbReference type="NCBI Taxonomy" id="254247"/>
    <lineage>
        <taxon>Bacteria</taxon>
        <taxon>Pseudomonadati</taxon>
        <taxon>Pseudomonadota</taxon>
        <taxon>Gammaproteobacteria</taxon>
        <taxon>Legionellales</taxon>
        <taxon>Coxiellaceae</taxon>
        <taxon>Aquicella</taxon>
    </lineage>
</organism>